<evidence type="ECO:0000313" key="3">
    <source>
        <dbReference type="Proteomes" id="UP000503152"/>
    </source>
</evidence>
<protein>
    <recommendedName>
        <fullName evidence="4">Scaffold protein</fullName>
    </recommendedName>
</protein>
<evidence type="ECO:0008006" key="4">
    <source>
        <dbReference type="Google" id="ProtNLM"/>
    </source>
</evidence>
<reference evidence="2 3" key="1">
    <citation type="submission" date="2019-02" db="EMBL/GenBank/DDBJ databases">
        <title>Novel Pseudomonas phage from tap water.</title>
        <authorList>
            <person name="Petrzik K."/>
            <person name="Koloniuk I."/>
            <person name="Lukavsky J."/>
        </authorList>
    </citation>
    <scope>NUCLEOTIDE SEQUENCE [LARGE SCALE GENOMIC DNA]</scope>
</reference>
<evidence type="ECO:0000256" key="1">
    <source>
        <dbReference type="SAM" id="MobiDB-lite"/>
    </source>
</evidence>
<dbReference type="RefSeq" id="YP_010597306.1">
    <property type="nucleotide sequence ID" value="NC_069740.1"/>
</dbReference>
<feature type="region of interest" description="Disordered" evidence="1">
    <location>
        <begin position="40"/>
        <end position="79"/>
    </location>
</feature>
<dbReference type="EMBL" id="MK574078">
    <property type="protein sequence ID" value="QBZ71724.1"/>
    <property type="molecule type" value="Genomic_DNA"/>
</dbReference>
<sequence>MKMALKKKLTKEEHAKLSDVIKAEYVEDGDGFRLDVEGEEDTGALKRSKDREKQLRQEAERKLQEAQEQLDALGTDDARKKGDIATLEKSWQKKLEDQRTEYETKVQKLTGHTTKSLVDNVATQLATELFKSPALGLPHIRSRLQADFEGDEPRTRILDKDGKPSAMTVAELKAEFLANKDFAPILVASKASGGAGNPSTKPGVSDPNFTQTEKPADLSRMNAVQLAEHLKGVKAAAESTE</sequence>
<keyword evidence="3" id="KW-1185">Reference proteome</keyword>
<proteinExistence type="predicted"/>
<dbReference type="GeneID" id="77608960"/>
<feature type="region of interest" description="Disordered" evidence="1">
    <location>
        <begin position="190"/>
        <end position="214"/>
    </location>
</feature>
<dbReference type="KEGG" id="vg:77608960"/>
<evidence type="ECO:0000313" key="2">
    <source>
        <dbReference type="EMBL" id="QBZ71724.1"/>
    </source>
</evidence>
<name>A0A6G5QAH5_9CAUD</name>
<feature type="compositionally biased region" description="Polar residues" evidence="1">
    <location>
        <begin position="197"/>
        <end position="213"/>
    </location>
</feature>
<dbReference type="Proteomes" id="UP000503152">
    <property type="component" value="Segment"/>
</dbReference>
<organism evidence="2 3">
    <name type="scientific">Pseudomonas phage KP1</name>
    <dbReference type="NCBI Taxonomy" id="2562463"/>
    <lineage>
        <taxon>Viruses</taxon>
        <taxon>Duplodnaviria</taxon>
        <taxon>Heunggongvirae</taxon>
        <taxon>Uroviricota</taxon>
        <taxon>Caudoviricetes</taxon>
        <taxon>Jondennisvirinae</taxon>
        <taxon>Kipunavirus</taxon>
        <taxon>Kipunavirus KP1</taxon>
    </lineage>
</organism>
<feature type="compositionally biased region" description="Basic and acidic residues" evidence="1">
    <location>
        <begin position="43"/>
        <end position="65"/>
    </location>
</feature>
<accession>A0A6G5QAH5</accession>